<evidence type="ECO:0000259" key="2">
    <source>
        <dbReference type="Pfam" id="PF02894"/>
    </source>
</evidence>
<proteinExistence type="inferred from homology"/>
<name>A0A2W0CQ79_9BACL</name>
<gene>
    <name evidence="3" type="ORF">PIL02S_01310</name>
</gene>
<accession>A0A2W0CQ79</accession>
<sequence>MELLGERMNYYMLQDFVDSLIAGKRVPVSGEDGLQAASIALAAYESIRKEGKVTMK</sequence>
<dbReference type="Gene3D" id="3.30.360.10">
    <property type="entry name" value="Dihydrodipicolinate Reductase, domain 2"/>
    <property type="match status" value="1"/>
</dbReference>
<comment type="caution">
    <text evidence="3">The sequence shown here is derived from an EMBL/GenBank/DDBJ whole genome shotgun (WGS) entry which is preliminary data.</text>
</comment>
<dbReference type="InterPro" id="IPR004104">
    <property type="entry name" value="Gfo/Idh/MocA-like_OxRdtase_C"/>
</dbReference>
<evidence type="ECO:0000256" key="1">
    <source>
        <dbReference type="ARBA" id="ARBA00010928"/>
    </source>
</evidence>
<dbReference type="EC" id="1.1.1.18" evidence="3"/>
<dbReference type="GO" id="GO:0050112">
    <property type="term" value="F:inositol 2-dehydrogenase (NAD+) activity"/>
    <property type="evidence" value="ECO:0007669"/>
    <property type="project" value="UniProtKB-EC"/>
</dbReference>
<dbReference type="AlphaFoldDB" id="A0A2W0CQ79"/>
<dbReference type="EMBL" id="PRLG01000009">
    <property type="protein sequence ID" value="PYY30315.1"/>
    <property type="molecule type" value="Genomic_DNA"/>
</dbReference>
<protein>
    <submittedName>
        <fullName evidence="3">Oxidoreductase NAD-binding domain protein</fullName>
        <ecNumber evidence="3">1.1.1.18</ecNumber>
    </submittedName>
</protein>
<evidence type="ECO:0000313" key="3">
    <source>
        <dbReference type="EMBL" id="PYY30315.1"/>
    </source>
</evidence>
<evidence type="ECO:0000313" key="4">
    <source>
        <dbReference type="Proteomes" id="UP000247459"/>
    </source>
</evidence>
<reference evidence="3 4" key="1">
    <citation type="submission" date="2018-01" db="EMBL/GenBank/DDBJ databases">
        <title>Genome sequence of the PGP bacterium Paenibacillus illinoisensis E3.</title>
        <authorList>
            <person name="Rolli E."/>
            <person name="Marasco R."/>
            <person name="Bessem C."/>
            <person name="Michoud G."/>
            <person name="Gaiarsa S."/>
            <person name="Borin S."/>
            <person name="Daffonchio D."/>
        </authorList>
    </citation>
    <scope>NUCLEOTIDE SEQUENCE [LARGE SCALE GENOMIC DNA]</scope>
    <source>
        <strain evidence="3 4">E3</strain>
    </source>
</reference>
<dbReference type="Pfam" id="PF02894">
    <property type="entry name" value="GFO_IDH_MocA_C"/>
    <property type="match status" value="1"/>
</dbReference>
<feature type="domain" description="Gfo/Idh/MocA-like oxidoreductase C-terminal" evidence="2">
    <location>
        <begin position="12"/>
        <end position="55"/>
    </location>
</feature>
<keyword evidence="3" id="KW-0560">Oxidoreductase</keyword>
<comment type="similarity">
    <text evidence="1">Belongs to the Gfo/Idh/MocA family.</text>
</comment>
<dbReference type="Proteomes" id="UP000247459">
    <property type="component" value="Unassembled WGS sequence"/>
</dbReference>
<organism evidence="3 4">
    <name type="scientific">Paenibacillus illinoisensis</name>
    <dbReference type="NCBI Taxonomy" id="59845"/>
    <lineage>
        <taxon>Bacteria</taxon>
        <taxon>Bacillati</taxon>
        <taxon>Bacillota</taxon>
        <taxon>Bacilli</taxon>
        <taxon>Bacillales</taxon>
        <taxon>Paenibacillaceae</taxon>
        <taxon>Paenibacillus</taxon>
    </lineage>
</organism>